<dbReference type="EMBL" id="KV419400">
    <property type="protein sequence ID" value="KZS95735.1"/>
    <property type="molecule type" value="Genomic_DNA"/>
</dbReference>
<name>A0A164X8V5_9AGAM</name>
<protein>
    <submittedName>
        <fullName evidence="2">Uncharacterized protein</fullName>
    </submittedName>
</protein>
<proteinExistence type="predicted"/>
<evidence type="ECO:0000313" key="3">
    <source>
        <dbReference type="Proteomes" id="UP000076722"/>
    </source>
</evidence>
<dbReference type="Proteomes" id="UP000076722">
    <property type="component" value="Unassembled WGS sequence"/>
</dbReference>
<evidence type="ECO:0000256" key="1">
    <source>
        <dbReference type="SAM" id="MobiDB-lite"/>
    </source>
</evidence>
<gene>
    <name evidence="2" type="ORF">SISNIDRAFT_451355</name>
</gene>
<dbReference type="AlphaFoldDB" id="A0A164X8V5"/>
<feature type="region of interest" description="Disordered" evidence="1">
    <location>
        <begin position="234"/>
        <end position="274"/>
    </location>
</feature>
<evidence type="ECO:0000313" key="2">
    <source>
        <dbReference type="EMBL" id="KZS95735.1"/>
    </source>
</evidence>
<sequence length="274" mass="31293">MPQYCRVLPSNWGIRRPTYTMLNPKIREALPYVLSLTAMVFAYNLGRFVERSSHVLPSNPRGVCGAMVDSISQTCDVVLFPLEFFDITSDYLGPGVMTASDKFLSERYLRRKAEEEKIRIFLQALSARIAAQRTYYLEAFHTYIQTNYISLIYYTILHVTVAIVIQSYPLRKLPRQPQTVFLPPVQMLARDTVARNDPVVVHVRATNVVPHQDEPKATALATRVDELEKRLEEFETRNVRRGSPSRISRSPSPMEMESEDESEAEPSGFATSEL</sequence>
<accession>A0A164X8V5</accession>
<keyword evidence="3" id="KW-1185">Reference proteome</keyword>
<feature type="compositionally biased region" description="Low complexity" evidence="1">
    <location>
        <begin position="241"/>
        <end position="255"/>
    </location>
</feature>
<organism evidence="2 3">
    <name type="scientific">Sistotremastrum niveocremeum HHB9708</name>
    <dbReference type="NCBI Taxonomy" id="1314777"/>
    <lineage>
        <taxon>Eukaryota</taxon>
        <taxon>Fungi</taxon>
        <taxon>Dikarya</taxon>
        <taxon>Basidiomycota</taxon>
        <taxon>Agaricomycotina</taxon>
        <taxon>Agaricomycetes</taxon>
        <taxon>Sistotremastrales</taxon>
        <taxon>Sistotremastraceae</taxon>
        <taxon>Sertulicium</taxon>
        <taxon>Sertulicium niveocremeum</taxon>
    </lineage>
</organism>
<reference evidence="2 3" key="1">
    <citation type="journal article" date="2016" name="Mol. Biol. Evol.">
        <title>Comparative Genomics of Early-Diverging Mushroom-Forming Fungi Provides Insights into the Origins of Lignocellulose Decay Capabilities.</title>
        <authorList>
            <person name="Nagy L.G."/>
            <person name="Riley R."/>
            <person name="Tritt A."/>
            <person name="Adam C."/>
            <person name="Daum C."/>
            <person name="Floudas D."/>
            <person name="Sun H."/>
            <person name="Yadav J.S."/>
            <person name="Pangilinan J."/>
            <person name="Larsson K.H."/>
            <person name="Matsuura K."/>
            <person name="Barry K."/>
            <person name="Labutti K."/>
            <person name="Kuo R."/>
            <person name="Ohm R.A."/>
            <person name="Bhattacharya S.S."/>
            <person name="Shirouzu T."/>
            <person name="Yoshinaga Y."/>
            <person name="Martin F.M."/>
            <person name="Grigoriev I.V."/>
            <person name="Hibbett D.S."/>
        </authorList>
    </citation>
    <scope>NUCLEOTIDE SEQUENCE [LARGE SCALE GENOMIC DNA]</scope>
    <source>
        <strain evidence="2 3">HHB9708</strain>
    </source>
</reference>